<dbReference type="InterPro" id="IPR001828">
    <property type="entry name" value="ANF_lig-bd_rcpt"/>
</dbReference>
<evidence type="ECO:0000259" key="5">
    <source>
        <dbReference type="Pfam" id="PF01094"/>
    </source>
</evidence>
<evidence type="ECO:0000313" key="7">
    <source>
        <dbReference type="Proteomes" id="UP000675881"/>
    </source>
</evidence>
<dbReference type="InterPro" id="IPR028082">
    <property type="entry name" value="Peripla_BP_I"/>
</dbReference>
<keyword evidence="7" id="KW-1185">Reference proteome</keyword>
<gene>
    <name evidence="6" type="ORF">LSAA_1567</name>
</gene>
<dbReference type="SUPFAM" id="SSF53822">
    <property type="entry name" value="Periplasmic binding protein-like I"/>
    <property type="match status" value="1"/>
</dbReference>
<dbReference type="Pfam" id="PF01094">
    <property type="entry name" value="ANF_receptor"/>
    <property type="match status" value="1"/>
</dbReference>
<accession>A0A7R8CBF9</accession>
<proteinExistence type="predicted"/>
<dbReference type="Proteomes" id="UP000675881">
    <property type="component" value="Chromosome 1"/>
</dbReference>
<organism evidence="6 7">
    <name type="scientific">Lepeophtheirus salmonis</name>
    <name type="common">Salmon louse</name>
    <name type="synonym">Caligus salmonis</name>
    <dbReference type="NCBI Taxonomy" id="72036"/>
    <lineage>
        <taxon>Eukaryota</taxon>
        <taxon>Metazoa</taxon>
        <taxon>Ecdysozoa</taxon>
        <taxon>Arthropoda</taxon>
        <taxon>Crustacea</taxon>
        <taxon>Multicrustacea</taxon>
        <taxon>Hexanauplia</taxon>
        <taxon>Copepoda</taxon>
        <taxon>Siphonostomatoida</taxon>
        <taxon>Caligidae</taxon>
        <taxon>Lepeophtheirus</taxon>
    </lineage>
</organism>
<sequence>MILSTLFFSSPTISCYLQRDNNKLIFQNQFPDIAAVEHTLEVGKIPEILIFVSLNLTILHQRHRRQQLPIRIFQGIATQFHKSHMMEKKSDLKVGIILPKQIFQQRRYQSVIARSIENIAIERSSSAQNLSYFQLVSSRYNFDWKSGLFLLEDQFDAINFAHMEVSPPPADITTILSSTQYFLQMAGFLGIPVIAWNADNSGLETRSNTRIGSKFTGYLQLAPSVAHQVSALLSILDRYNWNQFGIVTSDIAGHDDFVQAIRDALHQPSRSQYVIQNVFKVSESNNWSVEELTSSEVRIILLYCTQSEASIIFKKANETGLTSHNYLWLVTQSVIGDPTVRISHRKKFTSRNIRNSF</sequence>
<evidence type="ECO:0000256" key="2">
    <source>
        <dbReference type="ARBA" id="ARBA00022692"/>
    </source>
</evidence>
<dbReference type="OrthoDB" id="5984008at2759"/>
<keyword evidence="3" id="KW-1133">Transmembrane helix</keyword>
<evidence type="ECO:0000256" key="1">
    <source>
        <dbReference type="ARBA" id="ARBA00004370"/>
    </source>
</evidence>
<dbReference type="Gene3D" id="3.40.50.2300">
    <property type="match status" value="1"/>
</dbReference>
<keyword evidence="4" id="KW-0472">Membrane</keyword>
<comment type="subcellular location">
    <subcellularLocation>
        <location evidence="1">Membrane</location>
    </subcellularLocation>
</comment>
<feature type="domain" description="Receptor ligand binding region" evidence="5">
    <location>
        <begin position="185"/>
        <end position="338"/>
    </location>
</feature>
<dbReference type="GO" id="GO:0016020">
    <property type="term" value="C:membrane"/>
    <property type="evidence" value="ECO:0007669"/>
    <property type="project" value="UniProtKB-SubCell"/>
</dbReference>
<dbReference type="EMBL" id="HG994580">
    <property type="protein sequence ID" value="CAF2752782.1"/>
    <property type="molecule type" value="Genomic_DNA"/>
</dbReference>
<protein>
    <submittedName>
        <fullName evidence="6">GRIN2B</fullName>
    </submittedName>
</protein>
<reference evidence="6" key="1">
    <citation type="submission" date="2021-02" db="EMBL/GenBank/DDBJ databases">
        <authorList>
            <person name="Bekaert M."/>
        </authorList>
    </citation>
    <scope>NUCLEOTIDE SEQUENCE</scope>
    <source>
        <strain evidence="6">IoA-00</strain>
    </source>
</reference>
<name>A0A7R8CBF9_LEPSM</name>
<evidence type="ECO:0000256" key="3">
    <source>
        <dbReference type="ARBA" id="ARBA00022989"/>
    </source>
</evidence>
<dbReference type="AlphaFoldDB" id="A0A7R8CBF9"/>
<evidence type="ECO:0000313" key="6">
    <source>
        <dbReference type="EMBL" id="CAF2752782.1"/>
    </source>
</evidence>
<evidence type="ECO:0000256" key="4">
    <source>
        <dbReference type="ARBA" id="ARBA00023136"/>
    </source>
</evidence>
<keyword evidence="2" id="KW-0812">Transmembrane</keyword>